<sequence>MDQAEGLRMLASRKTKAFEIQLSNAQETMMIEECCQALDRYGFQAVIIATDAAKQLFSAQKQDHLFTRESSKTLSAANVQVLFYIRTAGEKKQLRQDVPLLLFTVADKEALLANYQFVKQEMPHSVLLLGLSQGDSEKAKRAAYNMAHTITTFLEKRATILGVIENGPREAYVDSIYESVSVLVKEFLLEW</sequence>
<dbReference type="Proteomes" id="UP000216133">
    <property type="component" value="Unassembled WGS sequence"/>
</dbReference>
<comment type="caution">
    <text evidence="1">The sequence shown here is derived from an EMBL/GenBank/DDBJ whole genome shotgun (WGS) entry which is preliminary data.</text>
</comment>
<dbReference type="RefSeq" id="WP_095237645.1">
    <property type="nucleotide sequence ID" value="NZ_CP155469.1"/>
</dbReference>
<evidence type="ECO:0000313" key="1">
    <source>
        <dbReference type="EMBL" id="PAF27167.1"/>
    </source>
</evidence>
<gene>
    <name evidence="1" type="ORF">CHH61_04950</name>
</gene>
<evidence type="ECO:0000313" key="2">
    <source>
        <dbReference type="Proteomes" id="UP000216133"/>
    </source>
</evidence>
<protein>
    <submittedName>
        <fullName evidence="1">Uncharacterized protein</fullName>
    </submittedName>
</protein>
<name>A0A268S421_SHOCL</name>
<reference evidence="1 2" key="1">
    <citation type="submission" date="2017-07" db="EMBL/GenBank/DDBJ databases">
        <title>Isolation and whole genome analysis of endospore-forming bacteria from heroin.</title>
        <authorList>
            <person name="Kalinowski J."/>
            <person name="Ahrens B."/>
            <person name="Al-Dilaimi A."/>
            <person name="Winkler A."/>
            <person name="Wibberg D."/>
            <person name="Schleenbecker U."/>
            <person name="Ruckert C."/>
            <person name="Wolfel R."/>
            <person name="Grass G."/>
        </authorList>
    </citation>
    <scope>NUCLEOTIDE SEQUENCE [LARGE SCALE GENOMIC DNA]</scope>
    <source>
        <strain evidence="1 2">7523-2</strain>
    </source>
</reference>
<dbReference type="AlphaFoldDB" id="A0A268S421"/>
<organism evidence="1 2">
    <name type="scientific">Shouchella clausii</name>
    <name type="common">Alkalihalobacillus clausii</name>
    <dbReference type="NCBI Taxonomy" id="79880"/>
    <lineage>
        <taxon>Bacteria</taxon>
        <taxon>Bacillati</taxon>
        <taxon>Bacillota</taxon>
        <taxon>Bacilli</taxon>
        <taxon>Bacillales</taxon>
        <taxon>Bacillaceae</taxon>
        <taxon>Shouchella</taxon>
    </lineage>
</organism>
<dbReference type="EMBL" id="NPBS01000022">
    <property type="protein sequence ID" value="PAF27167.1"/>
    <property type="molecule type" value="Genomic_DNA"/>
</dbReference>
<proteinExistence type="predicted"/>
<accession>A0A268S421</accession>